<reference evidence="1" key="1">
    <citation type="submission" date="2014-11" db="EMBL/GenBank/DDBJ databases">
        <authorList>
            <person name="Amaro Gonzalez C."/>
        </authorList>
    </citation>
    <scope>NUCLEOTIDE SEQUENCE</scope>
</reference>
<evidence type="ECO:0000313" key="1">
    <source>
        <dbReference type="EMBL" id="JAH20032.1"/>
    </source>
</evidence>
<reference evidence="1" key="2">
    <citation type="journal article" date="2015" name="Fish Shellfish Immunol.">
        <title>Early steps in the European eel (Anguilla anguilla)-Vibrio vulnificus interaction in the gills: Role of the RtxA13 toxin.</title>
        <authorList>
            <person name="Callol A."/>
            <person name="Pajuelo D."/>
            <person name="Ebbesson L."/>
            <person name="Teles M."/>
            <person name="MacKenzie S."/>
            <person name="Amaro C."/>
        </authorList>
    </citation>
    <scope>NUCLEOTIDE SEQUENCE</scope>
</reference>
<organism evidence="1">
    <name type="scientific">Anguilla anguilla</name>
    <name type="common">European freshwater eel</name>
    <name type="synonym">Muraena anguilla</name>
    <dbReference type="NCBI Taxonomy" id="7936"/>
    <lineage>
        <taxon>Eukaryota</taxon>
        <taxon>Metazoa</taxon>
        <taxon>Chordata</taxon>
        <taxon>Craniata</taxon>
        <taxon>Vertebrata</taxon>
        <taxon>Euteleostomi</taxon>
        <taxon>Actinopterygii</taxon>
        <taxon>Neopterygii</taxon>
        <taxon>Teleostei</taxon>
        <taxon>Anguilliformes</taxon>
        <taxon>Anguillidae</taxon>
        <taxon>Anguilla</taxon>
    </lineage>
</organism>
<proteinExistence type="predicted"/>
<name>A0A0E9QUB7_ANGAN</name>
<dbReference type="AlphaFoldDB" id="A0A0E9QUB7"/>
<protein>
    <submittedName>
        <fullName evidence="1">Uncharacterized protein</fullName>
    </submittedName>
</protein>
<sequence length="16" mass="1573">MASLWLMTGTCACAGG</sequence>
<accession>A0A0E9QUB7</accession>
<dbReference type="EMBL" id="GBXM01088545">
    <property type="protein sequence ID" value="JAH20032.1"/>
    <property type="molecule type" value="Transcribed_RNA"/>
</dbReference>